<organism evidence="2 3">
    <name type="scientific">Candidatus Curtissbacteria bacterium RIFOXYA1_FULL_41_14</name>
    <dbReference type="NCBI Taxonomy" id="1797737"/>
    <lineage>
        <taxon>Bacteria</taxon>
        <taxon>Candidatus Curtissiibacteriota</taxon>
    </lineage>
</organism>
<accession>A0A1F5HGM5</accession>
<evidence type="ECO:0000313" key="3">
    <source>
        <dbReference type="Proteomes" id="UP000176751"/>
    </source>
</evidence>
<feature type="transmembrane region" description="Helical" evidence="1">
    <location>
        <begin position="182"/>
        <end position="202"/>
    </location>
</feature>
<evidence type="ECO:0008006" key="4">
    <source>
        <dbReference type="Google" id="ProtNLM"/>
    </source>
</evidence>
<feature type="transmembrane region" description="Helical" evidence="1">
    <location>
        <begin position="154"/>
        <end position="176"/>
    </location>
</feature>
<dbReference type="Proteomes" id="UP000176751">
    <property type="component" value="Unassembled WGS sequence"/>
</dbReference>
<dbReference type="AlphaFoldDB" id="A0A1F5HGM5"/>
<feature type="transmembrane region" description="Helical" evidence="1">
    <location>
        <begin position="44"/>
        <end position="65"/>
    </location>
</feature>
<evidence type="ECO:0000313" key="2">
    <source>
        <dbReference type="EMBL" id="OGE03261.1"/>
    </source>
</evidence>
<keyword evidence="1" id="KW-0472">Membrane</keyword>
<comment type="caution">
    <text evidence="2">The sequence shown here is derived from an EMBL/GenBank/DDBJ whole genome shotgun (WGS) entry which is preliminary data.</text>
</comment>
<feature type="transmembrane region" description="Helical" evidence="1">
    <location>
        <begin position="72"/>
        <end position="91"/>
    </location>
</feature>
<name>A0A1F5HGM5_9BACT</name>
<feature type="transmembrane region" description="Helical" evidence="1">
    <location>
        <begin position="116"/>
        <end position="133"/>
    </location>
</feature>
<keyword evidence="1" id="KW-0812">Transmembrane</keyword>
<gene>
    <name evidence="2" type="ORF">A2196_05875</name>
</gene>
<protein>
    <recommendedName>
        <fullName evidence="4">Riboflavin transporter</fullName>
    </recommendedName>
</protein>
<proteinExistence type="predicted"/>
<reference evidence="2 3" key="1">
    <citation type="journal article" date="2016" name="Nat. Commun.">
        <title>Thousands of microbial genomes shed light on interconnected biogeochemical processes in an aquifer system.</title>
        <authorList>
            <person name="Anantharaman K."/>
            <person name="Brown C.T."/>
            <person name="Hug L.A."/>
            <person name="Sharon I."/>
            <person name="Castelle C.J."/>
            <person name="Probst A.J."/>
            <person name="Thomas B.C."/>
            <person name="Singh A."/>
            <person name="Wilkins M.J."/>
            <person name="Karaoz U."/>
            <person name="Brodie E.L."/>
            <person name="Williams K.H."/>
            <person name="Hubbard S.S."/>
            <person name="Banfield J.F."/>
        </authorList>
    </citation>
    <scope>NUCLEOTIDE SEQUENCE [LARGE SCALE GENOMIC DNA]</scope>
</reference>
<keyword evidence="1" id="KW-1133">Transmembrane helix</keyword>
<sequence length="220" mass="24500">MKSKLVFIVLFTVLGFGALQVPVNEIVGSDARFTLFDLLAPVSGAFLGTPLGIISVFLMQILNLAVHGFSSIDRASIIRLFPIMFGIWFFARKDRQVLIVPALAILAFNLHPEGRAAWFYSSFWLIPFLAWRFRDRFLIAKSLGTTFTMHSVGSIAFLYAFNLPSSVWISLIPVVIFERSIFTLGISASYLLMNNVLGFLSVKKLLPTGIKIAKNYLLGS</sequence>
<evidence type="ECO:0000256" key="1">
    <source>
        <dbReference type="SAM" id="Phobius"/>
    </source>
</evidence>
<dbReference type="STRING" id="1797737.A2196_05875"/>
<dbReference type="EMBL" id="MFCA01000001">
    <property type="protein sequence ID" value="OGE03261.1"/>
    <property type="molecule type" value="Genomic_DNA"/>
</dbReference>